<feature type="compositionally biased region" description="Low complexity" evidence="1">
    <location>
        <begin position="111"/>
        <end position="138"/>
    </location>
</feature>
<name>A0A9N9NJI9_9GLOM</name>
<gene>
    <name evidence="2" type="ORF">DERYTH_LOCUS15547</name>
</gene>
<protein>
    <submittedName>
        <fullName evidence="2">11367_t:CDS:1</fullName>
    </submittedName>
</protein>
<dbReference type="Proteomes" id="UP000789405">
    <property type="component" value="Unassembled WGS sequence"/>
</dbReference>
<sequence>MWFGVKLQRVILELTKYYMKCGMFSNERFKNILEAILTTKVKTKNANRLALLRYWKFAAINQKEINGFKVQDAIASKMTQVAAEMAWKEQLENAKKVRQAITINRITSPANKSNVESSSANNSNIESSSANNSNIESSYTDKSLRPVNIELNSKLDGPKIVYKNSELPNYDSYNIDDN</sequence>
<evidence type="ECO:0000313" key="3">
    <source>
        <dbReference type="Proteomes" id="UP000789405"/>
    </source>
</evidence>
<reference evidence="2" key="1">
    <citation type="submission" date="2021-06" db="EMBL/GenBank/DDBJ databases">
        <authorList>
            <person name="Kallberg Y."/>
            <person name="Tangrot J."/>
            <person name="Rosling A."/>
        </authorList>
    </citation>
    <scope>NUCLEOTIDE SEQUENCE</scope>
    <source>
        <strain evidence="2">MA453B</strain>
    </source>
</reference>
<evidence type="ECO:0000256" key="1">
    <source>
        <dbReference type="SAM" id="MobiDB-lite"/>
    </source>
</evidence>
<comment type="caution">
    <text evidence="2">The sequence shown here is derived from an EMBL/GenBank/DDBJ whole genome shotgun (WGS) entry which is preliminary data.</text>
</comment>
<accession>A0A9N9NJI9</accession>
<dbReference type="EMBL" id="CAJVPY010012695">
    <property type="protein sequence ID" value="CAG8735849.1"/>
    <property type="molecule type" value="Genomic_DNA"/>
</dbReference>
<proteinExistence type="predicted"/>
<evidence type="ECO:0000313" key="2">
    <source>
        <dbReference type="EMBL" id="CAG8735849.1"/>
    </source>
</evidence>
<organism evidence="2 3">
    <name type="scientific">Dentiscutata erythropus</name>
    <dbReference type="NCBI Taxonomy" id="1348616"/>
    <lineage>
        <taxon>Eukaryota</taxon>
        <taxon>Fungi</taxon>
        <taxon>Fungi incertae sedis</taxon>
        <taxon>Mucoromycota</taxon>
        <taxon>Glomeromycotina</taxon>
        <taxon>Glomeromycetes</taxon>
        <taxon>Diversisporales</taxon>
        <taxon>Gigasporaceae</taxon>
        <taxon>Dentiscutata</taxon>
    </lineage>
</organism>
<dbReference type="AlphaFoldDB" id="A0A9N9NJI9"/>
<feature type="region of interest" description="Disordered" evidence="1">
    <location>
        <begin position="111"/>
        <end position="139"/>
    </location>
</feature>
<keyword evidence="3" id="KW-1185">Reference proteome</keyword>